<dbReference type="Proteomes" id="UP001164743">
    <property type="component" value="Chromosome 6A"/>
</dbReference>
<sequence length="103" mass="11566">MAQNSTARPQSQENPHKTQATNPPQAKVEEARIQAAKGELGYSNADQIALVDAVQQILPLGANEWKKVQSIYNSYASLNRRSLRLEVESLKTKFRGLIKYLKQ</sequence>
<evidence type="ECO:0000313" key="3">
    <source>
        <dbReference type="Proteomes" id="UP001164743"/>
    </source>
</evidence>
<gene>
    <name evidence="2" type="ORF">PtA15_6A850</name>
</gene>
<dbReference type="PANTHER" id="PTHR34409">
    <property type="entry name" value="SET DOMAIN-CONTAINING PROTEIN"/>
    <property type="match status" value="1"/>
</dbReference>
<dbReference type="RefSeq" id="XP_053021773.1">
    <property type="nucleotide sequence ID" value="XM_053170598.1"/>
</dbReference>
<organism evidence="2 3">
    <name type="scientific">Puccinia triticina</name>
    <dbReference type="NCBI Taxonomy" id="208348"/>
    <lineage>
        <taxon>Eukaryota</taxon>
        <taxon>Fungi</taxon>
        <taxon>Dikarya</taxon>
        <taxon>Basidiomycota</taxon>
        <taxon>Pucciniomycotina</taxon>
        <taxon>Pucciniomycetes</taxon>
        <taxon>Pucciniales</taxon>
        <taxon>Pucciniaceae</taxon>
        <taxon>Puccinia</taxon>
    </lineage>
</organism>
<name>A0ABY7CPF0_9BASI</name>
<proteinExistence type="predicted"/>
<keyword evidence="3" id="KW-1185">Reference proteome</keyword>
<feature type="compositionally biased region" description="Polar residues" evidence="1">
    <location>
        <begin position="1"/>
        <end position="24"/>
    </location>
</feature>
<reference evidence="2" key="1">
    <citation type="submission" date="2022-10" db="EMBL/GenBank/DDBJ databases">
        <title>Puccinia triticina Genome sequencing and assembly.</title>
        <authorList>
            <person name="Li C."/>
        </authorList>
    </citation>
    <scope>NUCLEOTIDE SEQUENCE</scope>
    <source>
        <strain evidence="2">Pt15</strain>
    </source>
</reference>
<accession>A0ABY7CPF0</accession>
<feature type="region of interest" description="Disordered" evidence="1">
    <location>
        <begin position="1"/>
        <end position="26"/>
    </location>
</feature>
<dbReference type="GeneID" id="77811493"/>
<dbReference type="EMBL" id="CP110426">
    <property type="protein sequence ID" value="WAQ86218.1"/>
    <property type="molecule type" value="Genomic_DNA"/>
</dbReference>
<evidence type="ECO:0000313" key="2">
    <source>
        <dbReference type="EMBL" id="WAQ86218.1"/>
    </source>
</evidence>
<protein>
    <submittedName>
        <fullName evidence="2">Uncharacterized protein</fullName>
    </submittedName>
</protein>
<evidence type="ECO:0000256" key="1">
    <source>
        <dbReference type="SAM" id="MobiDB-lite"/>
    </source>
</evidence>
<dbReference type="PANTHER" id="PTHR34409:SF1">
    <property type="entry name" value="MYB-LIKE DOMAIN-CONTAINING PROTEIN"/>
    <property type="match status" value="1"/>
</dbReference>